<proteinExistence type="predicted"/>
<dbReference type="RefSeq" id="WP_023908343.1">
    <property type="nucleotide sequence ID" value="NC_025177.1"/>
</dbReference>
<reference evidence="1" key="1">
    <citation type="journal article" date="2014" name="J. Antimicrob. Chemother.">
        <title>Nucleotide sequences of 16 transmissible plasmids identified in nine multidrug-resistant Escherichia coli isolates expressing an ESBL phenotype isolated from food-producing animals and healthy humans.</title>
        <authorList>
            <person name="Wang J."/>
            <person name="Stephan R."/>
            <person name="Power K."/>
            <person name="Yan Q."/>
            <person name="Hachler H."/>
            <person name="Fanning S."/>
        </authorList>
    </citation>
    <scope>NUCLEOTIDE SEQUENCE</scope>
    <source>
        <strain evidence="1">Human-1519</strain>
        <plasmid evidence="1">pH1519-76</plasmid>
    </source>
</reference>
<protein>
    <submittedName>
        <fullName evidence="1">Uncharacterized protein</fullName>
    </submittedName>
</protein>
<dbReference type="AlphaFoldDB" id="A0A075MBZ4"/>
<organism evidence="1">
    <name type="scientific">Escherichia coli</name>
    <dbReference type="NCBI Taxonomy" id="562"/>
    <lineage>
        <taxon>Bacteria</taxon>
        <taxon>Pseudomonadati</taxon>
        <taxon>Pseudomonadota</taxon>
        <taxon>Gammaproteobacteria</taxon>
        <taxon>Enterobacterales</taxon>
        <taxon>Enterobacteriaceae</taxon>
        <taxon>Escherichia</taxon>
    </lineage>
</organism>
<name>A0A075MBZ4_ECOLX</name>
<sequence length="106" mass="12174">MRCGKIFQPDISIARDDRLKTYQQGVTINNNTSEDHPDFSFSYMDNQRADEIKALKKLLFSIIRNMPHDTAISIINNIVNTDNNEALNRLCLEITDAMLNTTRIVD</sequence>
<dbReference type="EMBL" id="KJ484631">
    <property type="protein sequence ID" value="AIF78132.1"/>
    <property type="molecule type" value="Genomic_DNA"/>
</dbReference>
<accession>A0A075MBZ4</accession>
<keyword evidence="1" id="KW-0614">Plasmid</keyword>
<geneLocation type="plasmid" evidence="1">
    <name>pH1519-76</name>
</geneLocation>
<evidence type="ECO:0000313" key="1">
    <source>
        <dbReference type="EMBL" id="AIF78132.1"/>
    </source>
</evidence>